<comment type="caution">
    <text evidence="2">The sequence shown here is derived from an EMBL/GenBank/DDBJ whole genome shotgun (WGS) entry which is preliminary data.</text>
</comment>
<dbReference type="EMBL" id="PYIX02000091">
    <property type="protein sequence ID" value="RFC81490.1"/>
    <property type="molecule type" value="Genomic_DNA"/>
</dbReference>
<dbReference type="RefSeq" id="WP_107010180.1">
    <property type="nucleotide sequence ID" value="NZ_JBHRSF010000103.1"/>
</dbReference>
<dbReference type="Proteomes" id="UP001595455">
    <property type="component" value="Unassembled WGS sequence"/>
</dbReference>
<proteinExistence type="predicted"/>
<organism evidence="2 3">
    <name type="scientific">Acinetobacter sichuanensis</name>
    <dbReference type="NCBI Taxonomy" id="2136183"/>
    <lineage>
        <taxon>Bacteria</taxon>
        <taxon>Pseudomonadati</taxon>
        <taxon>Pseudomonadota</taxon>
        <taxon>Gammaproteobacteria</taxon>
        <taxon>Moraxellales</taxon>
        <taxon>Moraxellaceae</taxon>
        <taxon>Acinetobacter</taxon>
    </lineage>
</organism>
<name>A0A371YJ73_9GAMM</name>
<reference evidence="1" key="4">
    <citation type="submission" date="2024-09" db="EMBL/GenBank/DDBJ databases">
        <authorList>
            <person name="Sun Q."/>
            <person name="Mori K."/>
        </authorList>
    </citation>
    <scope>NUCLEOTIDE SEQUENCE</scope>
    <source>
        <strain evidence="1">KCTC 62575</strain>
    </source>
</reference>
<dbReference type="EMBL" id="JBHRSF010000103">
    <property type="protein sequence ID" value="MFC2997142.1"/>
    <property type="molecule type" value="Genomic_DNA"/>
</dbReference>
<reference evidence="1" key="1">
    <citation type="journal article" date="2014" name="Int. J. Syst. Evol. Microbiol.">
        <title>Complete genome of a new Firmicutes species belonging to the dominant human colonic microbiota ('Ruminococcus bicirculans') reveals two chromosomes and a selective capacity to utilize plant glucans.</title>
        <authorList>
            <consortium name="NISC Comparative Sequencing Program"/>
            <person name="Wegmann U."/>
            <person name="Louis P."/>
            <person name="Goesmann A."/>
            <person name="Henrissat B."/>
            <person name="Duncan S.H."/>
            <person name="Flint H.J."/>
        </authorList>
    </citation>
    <scope>NUCLEOTIDE SEQUENCE</scope>
    <source>
        <strain evidence="1">KCTC 62575</strain>
    </source>
</reference>
<dbReference type="Proteomes" id="UP000240957">
    <property type="component" value="Unassembled WGS sequence"/>
</dbReference>
<protein>
    <submittedName>
        <fullName evidence="2">Uncharacterized protein</fullName>
    </submittedName>
</protein>
<evidence type="ECO:0000313" key="2">
    <source>
        <dbReference type="EMBL" id="RFC81490.1"/>
    </source>
</evidence>
<dbReference type="AlphaFoldDB" id="A0A371YJ73"/>
<keyword evidence="4" id="KW-1185">Reference proteome</keyword>
<reference evidence="4" key="3">
    <citation type="journal article" date="2019" name="Int. J. Syst. Evol. Microbiol.">
        <title>The Global Catalogue of Microorganisms (GCM) 10K type strain sequencing project: providing services to taxonomists for standard genome sequencing and annotation.</title>
        <authorList>
            <consortium name="The Broad Institute Genomics Platform"/>
            <consortium name="The Broad Institute Genome Sequencing Center for Infectious Disease"/>
            <person name="Wu L."/>
            <person name="Ma J."/>
        </authorList>
    </citation>
    <scope>NUCLEOTIDE SEQUENCE [LARGE SCALE GENOMIC DNA]</scope>
    <source>
        <strain evidence="4">KCTC 62575</strain>
    </source>
</reference>
<evidence type="ECO:0000313" key="1">
    <source>
        <dbReference type="EMBL" id="MFC2997142.1"/>
    </source>
</evidence>
<gene>
    <name evidence="1" type="ORF">ACFODO_18175</name>
    <name evidence="2" type="ORF">C9E89_021560</name>
</gene>
<evidence type="ECO:0000313" key="3">
    <source>
        <dbReference type="Proteomes" id="UP000240957"/>
    </source>
</evidence>
<dbReference type="OrthoDB" id="9813502at2"/>
<accession>A0A371YJ73</accession>
<evidence type="ECO:0000313" key="4">
    <source>
        <dbReference type="Proteomes" id="UP001595455"/>
    </source>
</evidence>
<sequence length="66" mass="7613">MIKGALNVLNQQNKKHLDDFLIQNNIEPSSPRLIFEFAQDEEKLTELAQGDKEIKFEASFGRFFIG</sequence>
<reference evidence="2 3" key="2">
    <citation type="submission" date="2018-08" db="EMBL/GenBank/DDBJ databases">
        <title>The draft genome of Acinetobacter sichuanensis strain WCHAc060041.</title>
        <authorList>
            <person name="Qin J."/>
            <person name="Feng Y."/>
            <person name="Zong Z."/>
        </authorList>
    </citation>
    <scope>NUCLEOTIDE SEQUENCE [LARGE SCALE GENOMIC DNA]</scope>
    <source>
        <strain evidence="2 3">WCHAc060041</strain>
    </source>
</reference>